<keyword evidence="2" id="KW-0378">Hydrolase</keyword>
<dbReference type="InterPro" id="IPR036852">
    <property type="entry name" value="Peptidase_S8/S53_dom_sf"/>
</dbReference>
<dbReference type="PRINTS" id="PR00723">
    <property type="entry name" value="SUBTILISIN"/>
</dbReference>
<reference evidence="6 7" key="1">
    <citation type="submission" date="2019-02" db="EMBL/GenBank/DDBJ databases">
        <title>Deep-cultivation of Planctomycetes and their phenomic and genomic characterization uncovers novel biology.</title>
        <authorList>
            <person name="Wiegand S."/>
            <person name="Jogler M."/>
            <person name="Boedeker C."/>
            <person name="Pinto D."/>
            <person name="Vollmers J."/>
            <person name="Rivas-Marin E."/>
            <person name="Kohn T."/>
            <person name="Peeters S.H."/>
            <person name="Heuer A."/>
            <person name="Rast P."/>
            <person name="Oberbeckmann S."/>
            <person name="Bunk B."/>
            <person name="Jeske O."/>
            <person name="Meyerdierks A."/>
            <person name="Storesund J.E."/>
            <person name="Kallscheuer N."/>
            <person name="Luecker S."/>
            <person name="Lage O.M."/>
            <person name="Pohl T."/>
            <person name="Merkel B.J."/>
            <person name="Hornburger P."/>
            <person name="Mueller R.-W."/>
            <person name="Bruemmer F."/>
            <person name="Labrenz M."/>
            <person name="Spormann A.M."/>
            <person name="Op den Camp H."/>
            <person name="Overmann J."/>
            <person name="Amann R."/>
            <person name="Jetten M.S.M."/>
            <person name="Mascher T."/>
            <person name="Medema M.H."/>
            <person name="Devos D.P."/>
            <person name="Kaster A.-K."/>
            <person name="Ovreas L."/>
            <person name="Rohde M."/>
            <person name="Galperin M.Y."/>
            <person name="Jogler C."/>
        </authorList>
    </citation>
    <scope>NUCLEOTIDE SEQUENCE [LARGE SCALE GENOMIC DNA]</scope>
    <source>
        <strain evidence="6 7">K22_7</strain>
    </source>
</reference>
<dbReference type="GO" id="GO:0004252">
    <property type="term" value="F:serine-type endopeptidase activity"/>
    <property type="evidence" value="ECO:0007669"/>
    <property type="project" value="InterPro"/>
</dbReference>
<dbReference type="KEGG" id="rlc:K227x_34910"/>
<sequence>MPPPERPFDNLPLVLTGSGDSRPRGQRAIEPDPVTTANRKDRTGHAGNLRSSTLAVAERWQESQQERSAQGLSEPEEGIPLLLRIDKFFDIDTLRRQFSFEIISEHDDGFVIVVSKDMNLRLIQDKLDEFEQVTGSTSIAQIHELVNDESQEERLKRILTEQLFREWSTISDDQELIVDVSIACVGDWQIRKRPKRNRHWKPETWARKENEWTNERMEAYERWEALKDSRLDDVESMLSPYDVEVLSNWDNADVKAVELPDSFTLRIRINGKGIRDFVLNYAWVWEVTEPDDIETPQQTTRDLESLTAALTVNSPPEDAPNVCIVDSGIQESHLYLEPAIRKSDSRCFLDGASPTDVADYVSASGHGTRVTGAVLFGETVPRSGVIDLAYWIQNARVLNKHCKMPVTMLPAAVIRDVVTHFNRGKTPTRIFNHSINSVLACRTRHMSAWATEIDQLCHDRDILVLQSVGNIRCSNPSPNIGVEEHIAAGRTYPDYLSQPVARIANPAQSLQALSVGSVAYESVAAGGWQSLASQDGEPSAFSRSGQGIWGTIKPEVVEYGGDYLADGSTPSRVDFPTAGASAYPILVSSTMHGQPAVGQDEVGTSFAAPKVARIAAELASVMPDGSCLLYRALIVQSARWPAWADFLPKLDQIKVIRRLGYGIPTVSRATQNSQHRATFTTSTDQVIGAKQCHVFQIPIPAELRRPGTDYDIRIDVTLSYSATPRRTRQTSRGYLGVWMDWISSKTGEAPDAFLNRALDTDDDSDRDKSRELPWVVHPMKQHGLSGVQRDSGTVQKDWATVKSNALPENLSIAVRGHQGWSRDPDETATYAIAVTFEIVGQEIAIYQPLRTAVLDFQSIVEIEAEAEVEV</sequence>
<dbReference type="SUPFAM" id="SSF52743">
    <property type="entry name" value="Subtilisin-like"/>
    <property type="match status" value="1"/>
</dbReference>
<dbReference type="AlphaFoldDB" id="A0A517ND92"/>
<dbReference type="CDD" id="cd04847">
    <property type="entry name" value="Peptidases_S8_Subtilisin_like_2"/>
    <property type="match status" value="1"/>
</dbReference>
<dbReference type="OrthoDB" id="9759014at2"/>
<feature type="compositionally biased region" description="Basic and acidic residues" evidence="4">
    <location>
        <begin position="21"/>
        <end position="30"/>
    </location>
</feature>
<protein>
    <submittedName>
        <fullName evidence="6">Subtilase family protein</fullName>
    </submittedName>
</protein>
<keyword evidence="7" id="KW-1185">Reference proteome</keyword>
<feature type="region of interest" description="Disordered" evidence="4">
    <location>
        <begin position="1"/>
        <end position="50"/>
    </location>
</feature>
<name>A0A517ND92_9BACT</name>
<evidence type="ECO:0000313" key="7">
    <source>
        <dbReference type="Proteomes" id="UP000318538"/>
    </source>
</evidence>
<organism evidence="6 7">
    <name type="scientific">Rubripirellula lacrimiformis</name>
    <dbReference type="NCBI Taxonomy" id="1930273"/>
    <lineage>
        <taxon>Bacteria</taxon>
        <taxon>Pseudomonadati</taxon>
        <taxon>Planctomycetota</taxon>
        <taxon>Planctomycetia</taxon>
        <taxon>Pirellulales</taxon>
        <taxon>Pirellulaceae</taxon>
        <taxon>Rubripirellula</taxon>
    </lineage>
</organism>
<evidence type="ECO:0000313" key="6">
    <source>
        <dbReference type="EMBL" id="QDT05093.1"/>
    </source>
</evidence>
<accession>A0A517ND92</accession>
<gene>
    <name evidence="6" type="ORF">K227x_34910</name>
</gene>
<dbReference type="InterPro" id="IPR000209">
    <property type="entry name" value="Peptidase_S8/S53_dom"/>
</dbReference>
<dbReference type="GO" id="GO:0006508">
    <property type="term" value="P:proteolysis"/>
    <property type="evidence" value="ECO:0007669"/>
    <property type="project" value="UniProtKB-KW"/>
</dbReference>
<evidence type="ECO:0000256" key="2">
    <source>
        <dbReference type="ARBA" id="ARBA00022801"/>
    </source>
</evidence>
<evidence type="ECO:0000256" key="4">
    <source>
        <dbReference type="SAM" id="MobiDB-lite"/>
    </source>
</evidence>
<evidence type="ECO:0000259" key="5">
    <source>
        <dbReference type="Pfam" id="PF00082"/>
    </source>
</evidence>
<dbReference type="EMBL" id="CP036525">
    <property type="protein sequence ID" value="QDT05093.1"/>
    <property type="molecule type" value="Genomic_DNA"/>
</dbReference>
<dbReference type="Gene3D" id="3.40.50.200">
    <property type="entry name" value="Peptidase S8/S53 domain"/>
    <property type="match status" value="1"/>
</dbReference>
<keyword evidence="1" id="KW-0645">Protease</keyword>
<dbReference type="InterPro" id="IPR034074">
    <property type="entry name" value="Y4bN_pept_dom"/>
</dbReference>
<feature type="domain" description="Peptidase S8/S53" evidence="5">
    <location>
        <begin position="320"/>
        <end position="662"/>
    </location>
</feature>
<dbReference type="Pfam" id="PF00082">
    <property type="entry name" value="Peptidase_S8"/>
    <property type="match status" value="1"/>
</dbReference>
<dbReference type="InterPro" id="IPR015500">
    <property type="entry name" value="Peptidase_S8_subtilisin-rel"/>
</dbReference>
<dbReference type="Proteomes" id="UP000318538">
    <property type="component" value="Chromosome"/>
</dbReference>
<keyword evidence="3" id="KW-0720">Serine protease</keyword>
<evidence type="ECO:0000256" key="1">
    <source>
        <dbReference type="ARBA" id="ARBA00022670"/>
    </source>
</evidence>
<proteinExistence type="predicted"/>
<evidence type="ECO:0000256" key="3">
    <source>
        <dbReference type="ARBA" id="ARBA00022825"/>
    </source>
</evidence>